<sequence>MKRKPKTVFVIIIFIILSFIAIILIQNDTPNSLYGFIEISDKKVIEKEFFDDEYQLQMRVGDVERVIVMNKSDRLTFGADLNSTEECEVQLENIWDKIETDEWYFMRVDKKIQSVITLK</sequence>
<evidence type="ECO:0000256" key="1">
    <source>
        <dbReference type="SAM" id="Phobius"/>
    </source>
</evidence>
<evidence type="ECO:0000313" key="2">
    <source>
        <dbReference type="EMBL" id="GEQ36868.1"/>
    </source>
</evidence>
<keyword evidence="1" id="KW-1133">Transmembrane helix</keyword>
<evidence type="ECO:0008006" key="4">
    <source>
        <dbReference type="Google" id="ProtNLM"/>
    </source>
</evidence>
<comment type="caution">
    <text evidence="2">The sequence shown here is derived from an EMBL/GenBank/DDBJ whole genome shotgun (WGS) entry which is preliminary data.</text>
</comment>
<dbReference type="EMBL" id="BKBI01000029">
    <property type="protein sequence ID" value="GEQ36868.1"/>
    <property type="molecule type" value="Genomic_DNA"/>
</dbReference>
<feature type="transmembrane region" description="Helical" evidence="1">
    <location>
        <begin position="7"/>
        <end position="25"/>
    </location>
</feature>
<gene>
    <name evidence="2" type="ORF">M132T_23760</name>
</gene>
<proteinExistence type="predicted"/>
<protein>
    <recommendedName>
        <fullName evidence="4">NusG domain-containing protein</fullName>
    </recommendedName>
</protein>
<dbReference type="RefSeq" id="WP_091763492.1">
    <property type="nucleotide sequence ID" value="NZ_BJVX01000041.1"/>
</dbReference>
<accession>A0AAV3WX85</accession>
<name>A0AAV3WX85_9LACT</name>
<dbReference type="AlphaFoldDB" id="A0AAV3WX85"/>
<reference evidence="2" key="1">
    <citation type="submission" date="2019-08" db="EMBL/GenBank/DDBJ databases">
        <title>Marinilactibacillus psychrotolerans M13-2T whole genome sequencing project.</title>
        <authorList>
            <person name="Ishikawa M."/>
            <person name="Suzuki T."/>
            <person name="Matsutani M."/>
        </authorList>
    </citation>
    <scope>NUCLEOTIDE SEQUENCE</scope>
    <source>
        <strain evidence="2">M13-2T</strain>
    </source>
</reference>
<evidence type="ECO:0000313" key="3">
    <source>
        <dbReference type="Proteomes" id="UP000887127"/>
    </source>
</evidence>
<keyword evidence="1" id="KW-0472">Membrane</keyword>
<organism evidence="2 3">
    <name type="scientific">Marinilactibacillus psychrotolerans</name>
    <dbReference type="NCBI Taxonomy" id="191770"/>
    <lineage>
        <taxon>Bacteria</taxon>
        <taxon>Bacillati</taxon>
        <taxon>Bacillota</taxon>
        <taxon>Bacilli</taxon>
        <taxon>Lactobacillales</taxon>
        <taxon>Carnobacteriaceae</taxon>
        <taxon>Marinilactibacillus</taxon>
    </lineage>
</organism>
<dbReference type="GeneID" id="96912505"/>
<dbReference type="Proteomes" id="UP000887127">
    <property type="component" value="Unassembled WGS sequence"/>
</dbReference>
<keyword evidence="1" id="KW-0812">Transmembrane</keyword>